<dbReference type="PANTHER" id="PTHR32071">
    <property type="entry name" value="TRANSCRIPTIONAL REGULATORY PROTEIN"/>
    <property type="match status" value="1"/>
</dbReference>
<evidence type="ECO:0000259" key="6">
    <source>
        <dbReference type="PROSITE" id="PS50112"/>
    </source>
</evidence>
<dbReference type="InterPro" id="IPR025944">
    <property type="entry name" value="Sigma_54_int_dom_CS"/>
</dbReference>
<dbReference type="PROSITE" id="PS50045">
    <property type="entry name" value="SIGMA54_INTERACT_4"/>
    <property type="match status" value="1"/>
</dbReference>
<dbReference type="GO" id="GO:0006355">
    <property type="term" value="P:regulation of DNA-templated transcription"/>
    <property type="evidence" value="ECO:0007669"/>
    <property type="project" value="InterPro"/>
</dbReference>
<reference evidence="7" key="2">
    <citation type="journal article" date="2021" name="PeerJ">
        <title>Extensive microbial diversity within the chicken gut microbiome revealed by metagenomics and culture.</title>
        <authorList>
            <person name="Gilroy R."/>
            <person name="Ravi A."/>
            <person name="Getino M."/>
            <person name="Pursley I."/>
            <person name="Horton D.L."/>
            <person name="Alikhan N.F."/>
            <person name="Baker D."/>
            <person name="Gharbi K."/>
            <person name="Hall N."/>
            <person name="Watson M."/>
            <person name="Adriaenssens E.M."/>
            <person name="Foster-Nyarko E."/>
            <person name="Jarju S."/>
            <person name="Secka A."/>
            <person name="Antonio M."/>
            <person name="Oren A."/>
            <person name="Chaudhuri R.R."/>
            <person name="La Ragione R."/>
            <person name="Hildebrand F."/>
            <person name="Pallen M.J."/>
        </authorList>
    </citation>
    <scope>NUCLEOTIDE SEQUENCE</scope>
    <source>
        <strain evidence="7">ChiHcec3-6078</strain>
    </source>
</reference>
<dbReference type="PROSITE" id="PS00675">
    <property type="entry name" value="SIGMA54_INTERACT_1"/>
    <property type="match status" value="1"/>
</dbReference>
<dbReference type="SMART" id="SM00382">
    <property type="entry name" value="AAA"/>
    <property type="match status" value="1"/>
</dbReference>
<dbReference type="GO" id="GO:0005524">
    <property type="term" value="F:ATP binding"/>
    <property type="evidence" value="ECO:0007669"/>
    <property type="project" value="UniProtKB-KW"/>
</dbReference>
<dbReference type="SUPFAM" id="SSF55785">
    <property type="entry name" value="PYP-like sensor domain (PAS domain)"/>
    <property type="match status" value="1"/>
</dbReference>
<dbReference type="CDD" id="cd00009">
    <property type="entry name" value="AAA"/>
    <property type="match status" value="1"/>
</dbReference>
<dbReference type="PANTHER" id="PTHR32071:SF74">
    <property type="entry name" value="TRANSCRIPTIONAL ACTIVATOR ROCR"/>
    <property type="match status" value="1"/>
</dbReference>
<evidence type="ECO:0000313" key="7">
    <source>
        <dbReference type="EMBL" id="HIU25523.1"/>
    </source>
</evidence>
<dbReference type="InterPro" id="IPR025662">
    <property type="entry name" value="Sigma_54_int_dom_ATP-bd_1"/>
</dbReference>
<evidence type="ECO:0000256" key="1">
    <source>
        <dbReference type="ARBA" id="ARBA00022741"/>
    </source>
</evidence>
<dbReference type="Proteomes" id="UP000824090">
    <property type="component" value="Unassembled WGS sequence"/>
</dbReference>
<dbReference type="InterPro" id="IPR009057">
    <property type="entry name" value="Homeodomain-like_sf"/>
</dbReference>
<dbReference type="Gene3D" id="3.40.50.300">
    <property type="entry name" value="P-loop containing nucleotide triphosphate hydrolases"/>
    <property type="match status" value="1"/>
</dbReference>
<organism evidence="7 8">
    <name type="scientific">Candidatus Allocopromorpha excrementigallinarum</name>
    <dbReference type="NCBI Taxonomy" id="2840742"/>
    <lineage>
        <taxon>Bacteria</taxon>
        <taxon>Bacillati</taxon>
        <taxon>Bacillota</taxon>
        <taxon>Clostridia</taxon>
        <taxon>Eubacteriales</taxon>
        <taxon>Eubacteriaceae</taxon>
        <taxon>Eubacteriaceae incertae sedis</taxon>
        <taxon>Candidatus Allocopromorpha</taxon>
    </lineage>
</organism>
<dbReference type="CDD" id="cd00130">
    <property type="entry name" value="PAS"/>
    <property type="match status" value="1"/>
</dbReference>
<comment type="caution">
    <text evidence="7">The sequence shown here is derived from an EMBL/GenBank/DDBJ whole genome shotgun (WGS) entry which is preliminary data.</text>
</comment>
<accession>A0A9D1L700</accession>
<dbReference type="InterPro" id="IPR035965">
    <property type="entry name" value="PAS-like_dom_sf"/>
</dbReference>
<dbReference type="Pfam" id="PF00158">
    <property type="entry name" value="Sigma54_activat"/>
    <property type="match status" value="1"/>
</dbReference>
<evidence type="ECO:0000259" key="5">
    <source>
        <dbReference type="PROSITE" id="PS50045"/>
    </source>
</evidence>
<dbReference type="PROSITE" id="PS00688">
    <property type="entry name" value="SIGMA54_INTERACT_3"/>
    <property type="match status" value="1"/>
</dbReference>
<keyword evidence="1" id="KW-0547">Nucleotide-binding</keyword>
<sequence length="566" mass="64761">MIDYVKILDRMPKEYGLLITDTDFGVIEAKGRASLLLEEGKLMGHIESVMKRALEKGSVKIDTETAHVTMKAYAVSEGEKEYYVMWIHDERKSYEAERKLRYCLEILDNINEGVIVTDKSGRILIYNRKLGEFEDLNKDEVVGRRLMDVYEWSMESSEHYQVLKTGRPIKEGHYRNLTKLGKCNQLIASTYPITADGSDEPEAVYSISRNVTTIKEIYNRTMEIQKKNNGSFNKNNGTRFVLEDLICKSPKMKKLLEDVKTTAHTNSPVLVYGETGTGKEMIIQGMHNAGPRSEQPFVALNCAALPETLLESLLFGTKKGAFTGAEDTKGFFEHAGKGTLYLDEINSMPLNLQAKLLRAVQEKRFRRVGDDRERFIECRIVSSVNMEPMRCVENGNLRQDLYYRLSVITLEIPPLRNRREDIEELTMYFLHKYSAIYGRSDVTIDEDLREALIKYDWPGNVRELEHLIESAISLMNDNESISLYSVPQYLRKKLYTNSYMPPDAEELTLNEIINSVEKKAVMDALEKHDMNISRAAGSIGISRQNMQYRIEKLGLKGAVKSKGDQK</sequence>
<feature type="domain" description="Sigma-54 factor interaction" evidence="5">
    <location>
        <begin position="245"/>
        <end position="473"/>
    </location>
</feature>
<dbReference type="InterPro" id="IPR058031">
    <property type="entry name" value="AAA_lid_NorR"/>
</dbReference>
<dbReference type="Gene3D" id="1.10.8.60">
    <property type="match status" value="1"/>
</dbReference>
<dbReference type="SUPFAM" id="SSF46689">
    <property type="entry name" value="Homeodomain-like"/>
    <property type="match status" value="1"/>
</dbReference>
<evidence type="ECO:0000256" key="2">
    <source>
        <dbReference type="ARBA" id="ARBA00022840"/>
    </source>
</evidence>
<dbReference type="Pfam" id="PF13426">
    <property type="entry name" value="PAS_9"/>
    <property type="match status" value="1"/>
</dbReference>
<keyword evidence="4" id="KW-0804">Transcription</keyword>
<dbReference type="Gene3D" id="3.30.450.20">
    <property type="entry name" value="PAS domain"/>
    <property type="match status" value="1"/>
</dbReference>
<dbReference type="PRINTS" id="PR01590">
    <property type="entry name" value="HTHFIS"/>
</dbReference>
<protein>
    <submittedName>
        <fullName evidence="7">Sigma 54-interacting transcriptional regulator</fullName>
    </submittedName>
</protein>
<gene>
    <name evidence="7" type="ORF">IAC50_03350</name>
</gene>
<dbReference type="AlphaFoldDB" id="A0A9D1L700"/>
<proteinExistence type="predicted"/>
<dbReference type="Pfam" id="PF02954">
    <property type="entry name" value="HTH_8"/>
    <property type="match status" value="1"/>
</dbReference>
<dbReference type="SUPFAM" id="SSF52540">
    <property type="entry name" value="P-loop containing nucleoside triphosphate hydrolases"/>
    <property type="match status" value="1"/>
</dbReference>
<dbReference type="PROSITE" id="PS50112">
    <property type="entry name" value="PAS"/>
    <property type="match status" value="1"/>
</dbReference>
<reference evidence="7" key="1">
    <citation type="submission" date="2020-10" db="EMBL/GenBank/DDBJ databases">
        <authorList>
            <person name="Gilroy R."/>
        </authorList>
    </citation>
    <scope>NUCLEOTIDE SEQUENCE</scope>
    <source>
        <strain evidence="7">ChiHcec3-6078</strain>
    </source>
</reference>
<evidence type="ECO:0000256" key="3">
    <source>
        <dbReference type="ARBA" id="ARBA00023015"/>
    </source>
</evidence>
<dbReference type="EMBL" id="DVMP01000069">
    <property type="protein sequence ID" value="HIU25523.1"/>
    <property type="molecule type" value="Genomic_DNA"/>
</dbReference>
<name>A0A9D1L700_9FIRM</name>
<dbReference type="NCBIfam" id="TIGR00229">
    <property type="entry name" value="sensory_box"/>
    <property type="match status" value="1"/>
</dbReference>
<dbReference type="InterPro" id="IPR002078">
    <property type="entry name" value="Sigma_54_int"/>
</dbReference>
<evidence type="ECO:0000313" key="8">
    <source>
        <dbReference type="Proteomes" id="UP000824090"/>
    </source>
</evidence>
<dbReference type="InterPro" id="IPR003593">
    <property type="entry name" value="AAA+_ATPase"/>
</dbReference>
<dbReference type="Pfam" id="PF25601">
    <property type="entry name" value="AAA_lid_14"/>
    <property type="match status" value="1"/>
</dbReference>
<keyword evidence="2" id="KW-0067">ATP-binding</keyword>
<dbReference type="InterPro" id="IPR002197">
    <property type="entry name" value="HTH_Fis"/>
</dbReference>
<evidence type="ECO:0000256" key="4">
    <source>
        <dbReference type="ARBA" id="ARBA00023163"/>
    </source>
</evidence>
<dbReference type="GO" id="GO:0043565">
    <property type="term" value="F:sequence-specific DNA binding"/>
    <property type="evidence" value="ECO:0007669"/>
    <property type="project" value="InterPro"/>
</dbReference>
<dbReference type="FunFam" id="3.40.50.300:FF:000006">
    <property type="entry name" value="DNA-binding transcriptional regulator NtrC"/>
    <property type="match status" value="1"/>
</dbReference>
<dbReference type="InterPro" id="IPR000014">
    <property type="entry name" value="PAS"/>
</dbReference>
<dbReference type="Gene3D" id="1.10.10.60">
    <property type="entry name" value="Homeodomain-like"/>
    <property type="match status" value="1"/>
</dbReference>
<keyword evidence="3" id="KW-0805">Transcription regulation</keyword>
<dbReference type="SMART" id="SM00091">
    <property type="entry name" value="PAS"/>
    <property type="match status" value="1"/>
</dbReference>
<feature type="domain" description="PAS" evidence="6">
    <location>
        <begin position="96"/>
        <end position="151"/>
    </location>
</feature>
<dbReference type="InterPro" id="IPR027417">
    <property type="entry name" value="P-loop_NTPase"/>
</dbReference>